<evidence type="ECO:0000259" key="2">
    <source>
        <dbReference type="Pfam" id="PF14760"/>
    </source>
</evidence>
<dbReference type="Gene3D" id="3.10.50.30">
    <property type="entry name" value="Transcription elongation factor, GreA/GreB, C-terminal domain"/>
    <property type="match status" value="1"/>
</dbReference>
<dbReference type="SUPFAM" id="SSF54534">
    <property type="entry name" value="FKBP-like"/>
    <property type="match status" value="1"/>
</dbReference>
<name>A0ABS5SAT9_9BACT</name>
<evidence type="ECO:0000259" key="1">
    <source>
        <dbReference type="Pfam" id="PF01272"/>
    </source>
</evidence>
<dbReference type="Proteomes" id="UP000756860">
    <property type="component" value="Unassembled WGS sequence"/>
</dbReference>
<sequence length="142" mass="15897">MKEHANSRQIFITDFDLERLENLIENTSRRSSRDGKHLEELEQELSKADVVPPAGIPPDVITMNSRVCLQDLETGEDLVYTLAFPTDANLESGKISVLAPIGTAMIGYRVGDIIKWQVPAGTRKFKVKSMHYQPEAAGDYHL</sequence>
<keyword evidence="3" id="KW-0808">Transferase</keyword>
<dbReference type="InterPro" id="IPR001437">
    <property type="entry name" value="Tscrpt_elong_fac_GreA/B_C"/>
</dbReference>
<dbReference type="Pfam" id="PF14760">
    <property type="entry name" value="Rnk_N"/>
    <property type="match status" value="1"/>
</dbReference>
<reference evidence="3 4" key="1">
    <citation type="submission" date="2021-05" db="EMBL/GenBank/DDBJ databases">
        <title>The draft genome of Geobacter luticola JCM 17780.</title>
        <authorList>
            <person name="Xu Z."/>
            <person name="Masuda Y."/>
            <person name="Itoh H."/>
            <person name="Senoo K."/>
        </authorList>
    </citation>
    <scope>NUCLEOTIDE SEQUENCE [LARGE SCALE GENOMIC DNA]</scope>
    <source>
        <strain evidence="3 4">JCM 17780</strain>
    </source>
</reference>
<dbReference type="PANTHER" id="PTHR30437">
    <property type="entry name" value="TRANSCRIPTION ELONGATION FACTOR GREA"/>
    <property type="match status" value="1"/>
</dbReference>
<comment type="caution">
    <text evidence="3">The sequence shown here is derived from an EMBL/GenBank/DDBJ whole genome shotgun (WGS) entry which is preliminary data.</text>
</comment>
<dbReference type="Pfam" id="PF01272">
    <property type="entry name" value="GreA_GreB"/>
    <property type="match status" value="1"/>
</dbReference>
<dbReference type="EMBL" id="JAHCVK010000001">
    <property type="protein sequence ID" value="MBT0652470.1"/>
    <property type="molecule type" value="Genomic_DNA"/>
</dbReference>
<dbReference type="InterPro" id="IPR023459">
    <property type="entry name" value="Tscrpt_elong_fac_GreA/B_fam"/>
</dbReference>
<dbReference type="Gene3D" id="1.10.286.20">
    <property type="match status" value="1"/>
</dbReference>
<feature type="domain" description="Transcription elongation factor GreA/GreB C-terminal" evidence="1">
    <location>
        <begin position="57"/>
        <end position="132"/>
    </location>
</feature>
<organism evidence="3 4">
    <name type="scientific">Geomobilimonas luticola</name>
    <dbReference type="NCBI Taxonomy" id="1114878"/>
    <lineage>
        <taxon>Bacteria</taxon>
        <taxon>Pseudomonadati</taxon>
        <taxon>Thermodesulfobacteriota</taxon>
        <taxon>Desulfuromonadia</taxon>
        <taxon>Geobacterales</taxon>
        <taxon>Geobacteraceae</taxon>
        <taxon>Geomobilimonas</taxon>
    </lineage>
</organism>
<gene>
    <name evidence="3" type="primary">rnk</name>
    <name evidence="3" type="ORF">KI810_05335</name>
</gene>
<dbReference type="RefSeq" id="WP_214174412.1">
    <property type="nucleotide sequence ID" value="NZ_JAHCVK010000001.1"/>
</dbReference>
<dbReference type="NCBIfam" id="NF004396">
    <property type="entry name" value="PRK05753.1"/>
    <property type="match status" value="1"/>
</dbReference>
<evidence type="ECO:0000313" key="4">
    <source>
        <dbReference type="Proteomes" id="UP000756860"/>
    </source>
</evidence>
<proteinExistence type="predicted"/>
<keyword evidence="3" id="KW-0418">Kinase</keyword>
<evidence type="ECO:0000313" key="3">
    <source>
        <dbReference type="EMBL" id="MBT0652470.1"/>
    </source>
</evidence>
<dbReference type="InterPro" id="IPR029462">
    <property type="entry name" value="Rnk_N"/>
</dbReference>
<protein>
    <submittedName>
        <fullName evidence="3">Nucleoside diphosphate kinase regulator</fullName>
    </submittedName>
</protein>
<feature type="domain" description="Regulator of nucleoside diphosphate kinase N-terminal" evidence="2">
    <location>
        <begin position="8"/>
        <end position="51"/>
    </location>
</feature>
<dbReference type="InterPro" id="IPR036953">
    <property type="entry name" value="GreA/GreB_C_sf"/>
</dbReference>
<dbReference type="PANTHER" id="PTHR30437:SF5">
    <property type="entry name" value="REGULATOR OF NUCLEOSIDE DIPHOSPHATE KINASE"/>
    <property type="match status" value="1"/>
</dbReference>
<keyword evidence="4" id="KW-1185">Reference proteome</keyword>
<accession>A0ABS5SAT9</accession>
<dbReference type="GO" id="GO:0016301">
    <property type="term" value="F:kinase activity"/>
    <property type="evidence" value="ECO:0007669"/>
    <property type="project" value="UniProtKB-KW"/>
</dbReference>